<dbReference type="EMBL" id="CAJJDP010000012">
    <property type="protein sequence ID" value="CAD8142346.1"/>
    <property type="molecule type" value="Genomic_DNA"/>
</dbReference>
<dbReference type="Proteomes" id="UP000683925">
    <property type="component" value="Unassembled WGS sequence"/>
</dbReference>
<gene>
    <name evidence="2" type="ORF">POCTA_138.1.T0130433</name>
</gene>
<dbReference type="AlphaFoldDB" id="A0A8S1SSH6"/>
<sequence length="564" mass="65661">MICQNCKINNNRSVIFDNNCQFHRQPLQSVSLNLSKQTKMYKACKKCEEERYNEKFFSFNDIKQKLNTHESLEQLNQIVKISQQILQQAEEEKKKLISLAEEIAETVMNGIYQFFQFQAPNKATGGNEFSAQELFSLLTPSTIKSLEDLKNRQISIQIADDMSSMLLTKVLFMDKVGDFINQYQMNSSTIQKQMKQGVQNLQHTKIQIQKFIKIQPNRQIEQIQSEPQFMQAQQDSQIMQNQQNSQIIQYQQNEQDDIDNESVISKFSGSRKQITYDDADYLQVKAIMNIDNEQLGFARRDCICILDKRNNLKEIQRLNYQSDETITFACQFQDMGKKYIAVGIELEDNSGKIQLLNKKEQKWSVIKEINVQHSIIKIIHPCESYLITISEMKEMQMMNIQKDKQQIDLIQKEQSLIQDIAQINPSTLIYITSKFINSFDFQNRRQLHQIEGKEEHLCLEIISSENFIVGNTEGQVLVCNFQNKIQITKIISPHQQDVKYISKIDQMFFVTSSYDGKHIIVSTSGDKKHIIKDGPKTNFSEPLLWVNELRCLVASSGGQIFKYY</sequence>
<keyword evidence="3" id="KW-1185">Reference proteome</keyword>
<organism evidence="2 3">
    <name type="scientific">Paramecium octaurelia</name>
    <dbReference type="NCBI Taxonomy" id="43137"/>
    <lineage>
        <taxon>Eukaryota</taxon>
        <taxon>Sar</taxon>
        <taxon>Alveolata</taxon>
        <taxon>Ciliophora</taxon>
        <taxon>Intramacronucleata</taxon>
        <taxon>Oligohymenophorea</taxon>
        <taxon>Peniculida</taxon>
        <taxon>Parameciidae</taxon>
        <taxon>Paramecium</taxon>
    </lineage>
</organism>
<comment type="caution">
    <text evidence="2">The sequence shown here is derived from an EMBL/GenBank/DDBJ whole genome shotgun (WGS) entry which is preliminary data.</text>
</comment>
<dbReference type="OMA" id="CESYLIT"/>
<dbReference type="OrthoDB" id="308274at2759"/>
<evidence type="ECO:0000313" key="2">
    <source>
        <dbReference type="EMBL" id="CAD8142346.1"/>
    </source>
</evidence>
<keyword evidence="1" id="KW-0175">Coiled coil</keyword>
<feature type="coiled-coil region" evidence="1">
    <location>
        <begin position="72"/>
        <end position="106"/>
    </location>
</feature>
<proteinExistence type="predicted"/>
<evidence type="ECO:0000313" key="3">
    <source>
        <dbReference type="Proteomes" id="UP000683925"/>
    </source>
</evidence>
<protein>
    <recommendedName>
        <fullName evidence="4">WD40-repeat-containing domain</fullName>
    </recommendedName>
</protein>
<reference evidence="2" key="1">
    <citation type="submission" date="2021-01" db="EMBL/GenBank/DDBJ databases">
        <authorList>
            <consortium name="Genoscope - CEA"/>
            <person name="William W."/>
        </authorList>
    </citation>
    <scope>NUCLEOTIDE SEQUENCE</scope>
</reference>
<accession>A0A8S1SSH6</accession>
<evidence type="ECO:0000256" key="1">
    <source>
        <dbReference type="SAM" id="Coils"/>
    </source>
</evidence>
<name>A0A8S1SSH6_PAROT</name>
<evidence type="ECO:0008006" key="4">
    <source>
        <dbReference type="Google" id="ProtNLM"/>
    </source>
</evidence>